<gene>
    <name evidence="3" type="ORF">SAMN05192580_1087</name>
</gene>
<dbReference type="EMBL" id="FOZG01000001">
    <property type="protein sequence ID" value="SFR84061.1"/>
    <property type="molecule type" value="Genomic_DNA"/>
</dbReference>
<evidence type="ECO:0000313" key="4">
    <source>
        <dbReference type="Proteomes" id="UP000198824"/>
    </source>
</evidence>
<accession>A0A1I6JYN7</accession>
<keyword evidence="2" id="KW-1133">Transmembrane helix</keyword>
<evidence type="ECO:0000313" key="3">
    <source>
        <dbReference type="EMBL" id="SFR84061.1"/>
    </source>
</evidence>
<feature type="compositionally biased region" description="Basic and acidic residues" evidence="1">
    <location>
        <begin position="57"/>
        <end position="66"/>
    </location>
</feature>
<reference evidence="3 4" key="1">
    <citation type="submission" date="2016-10" db="EMBL/GenBank/DDBJ databases">
        <authorList>
            <person name="de Groot N.N."/>
        </authorList>
    </citation>
    <scope>NUCLEOTIDE SEQUENCE [LARGE SCALE GENOMIC DNA]</scope>
    <source>
        <strain evidence="3 4">S5-249</strain>
    </source>
</reference>
<dbReference type="STRING" id="1166337.SAMN05192580_1087"/>
<keyword evidence="4" id="KW-1185">Reference proteome</keyword>
<evidence type="ECO:0000256" key="2">
    <source>
        <dbReference type="SAM" id="Phobius"/>
    </source>
</evidence>
<dbReference type="AlphaFoldDB" id="A0A1I6JYN7"/>
<name>A0A1I6JYN7_9SPHN</name>
<dbReference type="Proteomes" id="UP000198824">
    <property type="component" value="Unassembled WGS sequence"/>
</dbReference>
<proteinExistence type="predicted"/>
<organism evidence="3 4">
    <name type="scientific">Sphingomonas jatrophae</name>
    <dbReference type="NCBI Taxonomy" id="1166337"/>
    <lineage>
        <taxon>Bacteria</taxon>
        <taxon>Pseudomonadati</taxon>
        <taxon>Pseudomonadota</taxon>
        <taxon>Alphaproteobacteria</taxon>
        <taxon>Sphingomonadales</taxon>
        <taxon>Sphingomonadaceae</taxon>
        <taxon>Sphingomonas</taxon>
    </lineage>
</organism>
<feature type="transmembrane region" description="Helical" evidence="2">
    <location>
        <begin position="6"/>
        <end position="24"/>
    </location>
</feature>
<protein>
    <submittedName>
        <fullName evidence="3">Uncharacterized protein</fullName>
    </submittedName>
</protein>
<feature type="region of interest" description="Disordered" evidence="1">
    <location>
        <begin position="36"/>
        <end position="66"/>
    </location>
</feature>
<evidence type="ECO:0000256" key="1">
    <source>
        <dbReference type="SAM" id="MobiDB-lite"/>
    </source>
</evidence>
<sequence length="66" mass="7663">MRTAYLVLGGLVAFGLLLFAIERIRYYRWRSHRLAERERRAQKHGGRGPRPVGKIRVAKDDEGRDA</sequence>
<keyword evidence="2" id="KW-0812">Transmembrane</keyword>
<dbReference type="RefSeq" id="WP_093311840.1">
    <property type="nucleotide sequence ID" value="NZ_FOZG01000001.1"/>
</dbReference>
<keyword evidence="2" id="KW-0472">Membrane</keyword>